<dbReference type="SUPFAM" id="SSF47413">
    <property type="entry name" value="lambda repressor-like DNA-binding domains"/>
    <property type="match status" value="1"/>
</dbReference>
<dbReference type="InterPro" id="IPR010982">
    <property type="entry name" value="Lambda_DNA-bd_dom_sf"/>
</dbReference>
<accession>A0A1G8GUB4</accession>
<evidence type="ECO:0000256" key="1">
    <source>
        <dbReference type="ARBA" id="ARBA00023125"/>
    </source>
</evidence>
<dbReference type="EMBL" id="FNDK01000017">
    <property type="protein sequence ID" value="SDH98005.1"/>
    <property type="molecule type" value="Genomic_DNA"/>
</dbReference>
<dbReference type="PANTHER" id="PTHR46558:SF11">
    <property type="entry name" value="HTH-TYPE TRANSCRIPTIONAL REGULATOR XRE"/>
    <property type="match status" value="1"/>
</dbReference>
<dbReference type="PANTHER" id="PTHR46558">
    <property type="entry name" value="TRACRIPTIONAL REGULATORY PROTEIN-RELATED-RELATED"/>
    <property type="match status" value="1"/>
</dbReference>
<name>A0A1G8GUB4_9BACI</name>
<dbReference type="Proteomes" id="UP000199163">
    <property type="component" value="Unassembled WGS sequence"/>
</dbReference>
<dbReference type="Gene3D" id="1.10.260.40">
    <property type="entry name" value="lambda repressor-like DNA-binding domains"/>
    <property type="match status" value="1"/>
</dbReference>
<dbReference type="AlphaFoldDB" id="A0A1G8GUB4"/>
<dbReference type="STRING" id="568899.SAMN05192534_11717"/>
<dbReference type="CDD" id="cd00093">
    <property type="entry name" value="HTH_XRE"/>
    <property type="match status" value="1"/>
</dbReference>
<gene>
    <name evidence="3" type="ORF">SAMN05192534_11717</name>
</gene>
<evidence type="ECO:0000313" key="4">
    <source>
        <dbReference type="Proteomes" id="UP000199163"/>
    </source>
</evidence>
<dbReference type="Pfam" id="PF01381">
    <property type="entry name" value="HTH_3"/>
    <property type="match status" value="1"/>
</dbReference>
<reference evidence="3 4" key="1">
    <citation type="submission" date="2016-10" db="EMBL/GenBank/DDBJ databases">
        <authorList>
            <person name="de Groot N.N."/>
        </authorList>
    </citation>
    <scope>NUCLEOTIDE SEQUENCE [LARGE SCALE GENOMIC DNA]</scope>
    <source>
        <strain evidence="3 4">DSM 21632</strain>
    </source>
</reference>
<feature type="domain" description="HTH cro/C1-type" evidence="2">
    <location>
        <begin position="8"/>
        <end position="62"/>
    </location>
</feature>
<dbReference type="InterPro" id="IPR001387">
    <property type="entry name" value="Cro/C1-type_HTH"/>
</dbReference>
<dbReference type="RefSeq" id="WP_175487501.1">
    <property type="nucleotide sequence ID" value="NZ_FNDK01000017.1"/>
</dbReference>
<keyword evidence="4" id="KW-1185">Reference proteome</keyword>
<sequence>MTAISTSLKELREQHGLTSEELAKDVNFTKSIIWSYELGKKEPSISHLMKLADYFQVSIDYLVRKEETDKSIDLDNSHTLEYYQLRVDEKELNQEELVDLIAFIKAKRVVKQEQH</sequence>
<proteinExistence type="predicted"/>
<protein>
    <submittedName>
        <fullName evidence="3">DNA-binding transcriptional regulator, XRE-family HTH domain</fullName>
    </submittedName>
</protein>
<dbReference type="SMART" id="SM00530">
    <property type="entry name" value="HTH_XRE"/>
    <property type="match status" value="1"/>
</dbReference>
<evidence type="ECO:0000313" key="3">
    <source>
        <dbReference type="EMBL" id="SDH98005.1"/>
    </source>
</evidence>
<dbReference type="GO" id="GO:0003677">
    <property type="term" value="F:DNA binding"/>
    <property type="evidence" value="ECO:0007669"/>
    <property type="project" value="UniProtKB-KW"/>
</dbReference>
<evidence type="ECO:0000259" key="2">
    <source>
        <dbReference type="PROSITE" id="PS50943"/>
    </source>
</evidence>
<organism evidence="3 4">
    <name type="scientific">Alteribacillus persepolensis</name>
    <dbReference type="NCBI Taxonomy" id="568899"/>
    <lineage>
        <taxon>Bacteria</taxon>
        <taxon>Bacillati</taxon>
        <taxon>Bacillota</taxon>
        <taxon>Bacilli</taxon>
        <taxon>Bacillales</taxon>
        <taxon>Bacillaceae</taxon>
        <taxon>Alteribacillus</taxon>
    </lineage>
</organism>
<dbReference type="PROSITE" id="PS50943">
    <property type="entry name" value="HTH_CROC1"/>
    <property type="match status" value="1"/>
</dbReference>
<keyword evidence="1 3" id="KW-0238">DNA-binding</keyword>